<dbReference type="CDD" id="cd09862">
    <property type="entry name" value="PIN_Rrp44-like"/>
    <property type="match status" value="1"/>
</dbReference>
<evidence type="ECO:0000313" key="18">
    <source>
        <dbReference type="Proteomes" id="UP001448207"/>
    </source>
</evidence>
<feature type="compositionally biased region" description="Basic and acidic residues" evidence="15">
    <location>
        <begin position="1024"/>
        <end position="1036"/>
    </location>
</feature>
<dbReference type="Pfam" id="PF17849">
    <property type="entry name" value="OB_Dis3"/>
    <property type="match status" value="1"/>
</dbReference>
<evidence type="ECO:0000256" key="14">
    <source>
        <dbReference type="RuleBase" id="RU003901"/>
    </source>
</evidence>
<evidence type="ECO:0000256" key="10">
    <source>
        <dbReference type="ARBA" id="ARBA00022835"/>
    </source>
</evidence>
<dbReference type="SUPFAM" id="SSF50249">
    <property type="entry name" value="Nucleic acid-binding proteins"/>
    <property type="match status" value="2"/>
</dbReference>
<comment type="similarity">
    <text evidence="4 14">Belongs to the RNR ribonuclease family.</text>
</comment>
<keyword evidence="12" id="KW-0460">Magnesium</keyword>
<evidence type="ECO:0000256" key="6">
    <source>
        <dbReference type="ARBA" id="ARBA00016366"/>
    </source>
</evidence>
<dbReference type="InterPro" id="IPR012340">
    <property type="entry name" value="NA-bd_OB-fold"/>
</dbReference>
<feature type="domain" description="RNB" evidence="16">
    <location>
        <begin position="475"/>
        <end position="816"/>
    </location>
</feature>
<dbReference type="InterPro" id="IPR050180">
    <property type="entry name" value="RNR_Ribonuclease"/>
</dbReference>
<evidence type="ECO:0000256" key="5">
    <source>
        <dbReference type="ARBA" id="ARBA00012163"/>
    </source>
</evidence>
<evidence type="ECO:0000256" key="2">
    <source>
        <dbReference type="ARBA" id="ARBA00001946"/>
    </source>
</evidence>
<evidence type="ECO:0000256" key="8">
    <source>
        <dbReference type="ARBA" id="ARBA00022722"/>
    </source>
</evidence>
<accession>A0ABR3B7P6</accession>
<comment type="subcellular location">
    <subcellularLocation>
        <location evidence="3">Cytoplasm</location>
    </subcellularLocation>
</comment>
<evidence type="ECO:0000313" key="17">
    <source>
        <dbReference type="EMBL" id="KAL0091576.1"/>
    </source>
</evidence>
<proteinExistence type="inferred from homology"/>
<name>A0ABR3B7P6_PHYBL</name>
<organism evidence="17 18">
    <name type="scientific">Phycomyces blakesleeanus</name>
    <dbReference type="NCBI Taxonomy" id="4837"/>
    <lineage>
        <taxon>Eukaryota</taxon>
        <taxon>Fungi</taxon>
        <taxon>Fungi incertae sedis</taxon>
        <taxon>Mucoromycota</taxon>
        <taxon>Mucoromycotina</taxon>
        <taxon>Mucoromycetes</taxon>
        <taxon>Mucorales</taxon>
        <taxon>Phycomycetaceae</taxon>
        <taxon>Phycomyces</taxon>
    </lineage>
</organism>
<keyword evidence="7" id="KW-0963">Cytoplasm</keyword>
<evidence type="ECO:0000256" key="4">
    <source>
        <dbReference type="ARBA" id="ARBA00005785"/>
    </source>
</evidence>
<dbReference type="Gene3D" id="2.40.50.140">
    <property type="entry name" value="Nucleic acid-binding proteins"/>
    <property type="match status" value="1"/>
</dbReference>
<protein>
    <recommendedName>
        <fullName evidence="6">DIS3-like exonuclease 1</fullName>
        <ecNumber evidence="5">3.1.13.1</ecNumber>
    </recommendedName>
</protein>
<dbReference type="InterPro" id="IPR001900">
    <property type="entry name" value="RNase_II/R"/>
</dbReference>
<evidence type="ECO:0000259" key="16">
    <source>
        <dbReference type="SMART" id="SM00955"/>
    </source>
</evidence>
<comment type="cofactor">
    <cofactor evidence="2">
        <name>Mg(2+)</name>
        <dbReference type="ChEBI" id="CHEBI:18420"/>
    </cofactor>
</comment>
<keyword evidence="13" id="KW-0694">RNA-binding</keyword>
<evidence type="ECO:0000256" key="9">
    <source>
        <dbReference type="ARBA" id="ARBA00022801"/>
    </source>
</evidence>
<evidence type="ECO:0000256" key="7">
    <source>
        <dbReference type="ARBA" id="ARBA00022490"/>
    </source>
</evidence>
<dbReference type="PANTHER" id="PTHR23355">
    <property type="entry name" value="RIBONUCLEASE"/>
    <property type="match status" value="1"/>
</dbReference>
<evidence type="ECO:0000256" key="11">
    <source>
        <dbReference type="ARBA" id="ARBA00022839"/>
    </source>
</evidence>
<evidence type="ECO:0000256" key="12">
    <source>
        <dbReference type="ARBA" id="ARBA00022842"/>
    </source>
</evidence>
<dbReference type="Proteomes" id="UP001448207">
    <property type="component" value="Unassembled WGS sequence"/>
</dbReference>
<dbReference type="EC" id="3.1.13.1" evidence="5"/>
<keyword evidence="9" id="KW-0378">Hydrolase</keyword>
<dbReference type="Gene3D" id="3.40.50.1010">
    <property type="entry name" value="5'-nuclease"/>
    <property type="match status" value="1"/>
</dbReference>
<comment type="caution">
    <text evidence="17">The sequence shown here is derived from an EMBL/GenBank/DDBJ whole genome shotgun (WGS) entry which is preliminary data.</text>
</comment>
<dbReference type="InterPro" id="IPR022966">
    <property type="entry name" value="RNase_II/R_CS"/>
</dbReference>
<dbReference type="SMART" id="SM00955">
    <property type="entry name" value="RNB"/>
    <property type="match status" value="1"/>
</dbReference>
<keyword evidence="18" id="KW-1185">Reference proteome</keyword>
<gene>
    <name evidence="17" type="ORF">J3Q64DRAFT_1724351</name>
</gene>
<dbReference type="Gene3D" id="2.40.50.700">
    <property type="match status" value="1"/>
</dbReference>
<evidence type="ECO:0000256" key="13">
    <source>
        <dbReference type="ARBA" id="ARBA00022884"/>
    </source>
</evidence>
<dbReference type="PROSITE" id="PS01175">
    <property type="entry name" value="RIBONUCLEASE_II"/>
    <property type="match status" value="1"/>
</dbReference>
<dbReference type="PANTHER" id="PTHR23355:SF30">
    <property type="entry name" value="DIS3-LIKE EXONUCLEASE 1"/>
    <property type="match status" value="1"/>
</dbReference>
<dbReference type="InterPro" id="IPR041505">
    <property type="entry name" value="Dis3_CSD2"/>
</dbReference>
<dbReference type="Pfam" id="PF00773">
    <property type="entry name" value="RNB"/>
    <property type="match status" value="1"/>
</dbReference>
<reference evidence="17 18" key="1">
    <citation type="submission" date="2024-04" db="EMBL/GenBank/DDBJ databases">
        <title>Symmetric and asymmetric DNA N6-adenine methylation regulates different biological responses in Mucorales.</title>
        <authorList>
            <consortium name="Lawrence Berkeley National Laboratory"/>
            <person name="Lax C."/>
            <person name="Mondo S.J."/>
            <person name="Osorio-Concepcion M."/>
            <person name="Muszewska A."/>
            <person name="Corrochano-Luque M."/>
            <person name="Gutierrez G."/>
            <person name="Riley R."/>
            <person name="Lipzen A."/>
            <person name="Guo J."/>
            <person name="Hundley H."/>
            <person name="Amirebrahimi M."/>
            <person name="Ng V."/>
            <person name="Lorenzo-Gutierrez D."/>
            <person name="Binder U."/>
            <person name="Yang J."/>
            <person name="Song Y."/>
            <person name="Canovas D."/>
            <person name="Navarro E."/>
            <person name="Freitag M."/>
            <person name="Gabaldon T."/>
            <person name="Grigoriev I.V."/>
            <person name="Corrochano L.M."/>
            <person name="Nicolas F.E."/>
            <person name="Garre V."/>
        </authorList>
    </citation>
    <scope>NUCLEOTIDE SEQUENCE [LARGE SCALE GENOMIC DNA]</scope>
    <source>
        <strain evidence="17 18">L51</strain>
    </source>
</reference>
<dbReference type="Gene3D" id="2.40.50.690">
    <property type="match status" value="1"/>
</dbReference>
<dbReference type="EMBL" id="JBCLYO010000003">
    <property type="protein sequence ID" value="KAL0091576.1"/>
    <property type="molecule type" value="Genomic_DNA"/>
</dbReference>
<dbReference type="InterPro" id="IPR033771">
    <property type="entry name" value="Rrp44_CSD1"/>
</dbReference>
<keyword evidence="11" id="KW-0269">Exonuclease</keyword>
<comment type="catalytic activity">
    <reaction evidence="1">
        <text>Exonucleolytic cleavage in the 3'- to 5'-direction to yield nucleoside 5'-phosphates.</text>
        <dbReference type="EC" id="3.1.13.1"/>
    </reaction>
</comment>
<keyword evidence="8" id="KW-0540">Nuclease</keyword>
<evidence type="ECO:0000256" key="15">
    <source>
        <dbReference type="SAM" id="MobiDB-lite"/>
    </source>
</evidence>
<sequence>MNCFKDVMATTKTDRSFFRKTRGNAIVKLVREQYLRHDIPCLAESCTVCPCSSLGDQGLLSKESDHYIIPDMSVVMRYLEILEQEEMTGIILSQTIVTSLQQHDKSRTYRKLRHIINDSRRKSVIFYNEVFADTQTPRLPGEPAGERDWRALRKLADWYYHHLGQKKRIILLSEIHPQQESNDVCVYSMQAYLNAYWPTVSLLQNLVHALANVELEDDMERIRMTSSKKRGNTGTAVQGFTEYKSTEELEVGIKSSRFFSGTLRCRSDARDQAYVNSAGKDILIVGNQNRNRAVHGDTVVVELLSENNWATASNEISYEGGSTEEDIEGSQWVVQQTEKSRPTGRVVGILNRNWRSYVATLQEDSPDGSFHLAVPLDSVIPKIRIRHQEAKLIQNQRIVVRIDHWPVSSQYPQGHYVRSLGPIHHLDTEISAILVEHGISVSQATQGFSEASLKEMPIDTPEMPWRPEQDEIKRRKDLRSLTVFSIDPPNCQDIDDALSIRELKNGNIELGVHIADVSYFVKEHSLTDLEARARGTTVYLADRRFDMLPSVLSERVCSLRENVDRYSVSVLWTLDKSYKVLDVWFGRTIIRSSCEMEYEQAQKMLDGESTPAGVDPALSRKLKPFVEKLAQVLRTMRNQRLAKGALELESSEVKFKITKDNEITDIIPKDSMEIHGLVAEAMIMANSYVGKRAYQGYKDAALLRRHPPPSATQFDRLIKAAKSQGFSIDFSSNRSLARSLEIITRGCQNNPEITRMLKTMATMAMNEAGYVSSGQFAVSDYYHYGLALEYYTHFTSPIRRYADVVAHRQLLMCVGDSVAVNDANVRGTVMTQDSKIAEICMNLNLKSRESKLAQRDSTELFQSLYVLQHTMTGPLIESGIISEIRSNGFYVFLPRFGLKGPVFLIEKDGSPIVPLSLVSNKAKEEDYIPNSHIEVSLPTNVSVTSADLPHPINFQLFDHVRVSLKLRKSHAHRHMVYMTLVGLEHTTKLGSSQVDAVTTAQLSRDTMMRSIAEQEEAKAQANAYKDRSKEELETRKQMRKAAKNNGSSIYQLLEPFRKMSIIESTTSQ</sequence>
<keyword evidence="10" id="KW-0271">Exosome</keyword>
<dbReference type="Pfam" id="PF17216">
    <property type="entry name" value="Rrp44_CSD1"/>
    <property type="match status" value="1"/>
</dbReference>
<feature type="region of interest" description="Disordered" evidence="15">
    <location>
        <begin position="1018"/>
        <end position="1044"/>
    </location>
</feature>
<evidence type="ECO:0000256" key="1">
    <source>
        <dbReference type="ARBA" id="ARBA00001849"/>
    </source>
</evidence>
<evidence type="ECO:0000256" key="3">
    <source>
        <dbReference type="ARBA" id="ARBA00004496"/>
    </source>
</evidence>